<dbReference type="Pfam" id="PF18913">
    <property type="entry name" value="FBPase_C"/>
    <property type="match status" value="1"/>
</dbReference>
<gene>
    <name evidence="7" type="primary">fbp</name>
    <name evidence="12" type="ORF">ACFR9U_11030</name>
</gene>
<organism evidence="12 13">
    <name type="scientific">Halorientalis brevis</name>
    <dbReference type="NCBI Taxonomy" id="1126241"/>
    <lineage>
        <taxon>Archaea</taxon>
        <taxon>Methanobacteriati</taxon>
        <taxon>Methanobacteriota</taxon>
        <taxon>Stenosarchaea group</taxon>
        <taxon>Halobacteria</taxon>
        <taxon>Halobacteriales</taxon>
        <taxon>Haloarculaceae</taxon>
        <taxon>Halorientalis</taxon>
    </lineage>
</organism>
<dbReference type="NCBIfam" id="NF006786">
    <property type="entry name" value="PRK09293.3-3"/>
    <property type="match status" value="1"/>
</dbReference>
<comment type="pathway">
    <text evidence="6">Carbohydrate biosynthesis.</text>
</comment>
<accession>A0ABD6CCG1</accession>
<comment type="similarity">
    <text evidence="2 7 8">Belongs to the FBPase class 1 family.</text>
</comment>
<dbReference type="InterPro" id="IPR033391">
    <property type="entry name" value="FBPase_N"/>
</dbReference>
<dbReference type="PRINTS" id="PR00115">
    <property type="entry name" value="F16BPHPHTASE"/>
</dbReference>
<feature type="binding site" evidence="7">
    <location>
        <position position="89"/>
    </location>
    <ligand>
        <name>Mg(2+)</name>
        <dbReference type="ChEBI" id="CHEBI:18420"/>
        <label>2</label>
    </ligand>
</feature>
<dbReference type="HAMAP" id="MF_01855">
    <property type="entry name" value="FBPase_class1"/>
    <property type="match status" value="1"/>
</dbReference>
<dbReference type="InterPro" id="IPR028343">
    <property type="entry name" value="FBPtase"/>
</dbReference>
<keyword evidence="5 7" id="KW-0119">Carbohydrate metabolism</keyword>
<comment type="subunit">
    <text evidence="7">Homotetramer.</text>
</comment>
<dbReference type="EMBL" id="JBHUDJ010000003">
    <property type="protein sequence ID" value="MFD1587519.1"/>
    <property type="molecule type" value="Genomic_DNA"/>
</dbReference>
<keyword evidence="7" id="KW-0479">Metal-binding</keyword>
<evidence type="ECO:0000259" key="10">
    <source>
        <dbReference type="Pfam" id="PF00316"/>
    </source>
</evidence>
<sequence>MSDAITAVLDVVTETAPDVRAGLTGRREYETDENPSGEQMLAADIHADQLIEDRLLAIDAVASYASEERDDIVEADDGGHLHVACDPLDGSSNLKSNNVMGTIVAIYDEPLPAAGKHLKAAAYVLYGPITNMVVARDGEVKEYVIDSEARSASKSASGEGSDPRADAERRVVDDDVTLPDDPVVYGFGGRVPDWPDDFASYVDDVEQELKLRYGGAMIGDVSQVLEYGGIFAYPALESAPNGKLRLQFEGNPIGYIIECAGGRSSDGTQSLLEVEPTELHQRVPVHVGNEDLVDRLETALAE</sequence>
<keyword evidence="4 7" id="KW-0378">Hydrolase</keyword>
<evidence type="ECO:0000256" key="2">
    <source>
        <dbReference type="ARBA" id="ARBA00010941"/>
    </source>
</evidence>
<dbReference type="RefSeq" id="WP_247373199.1">
    <property type="nucleotide sequence ID" value="NZ_JALLGV010000001.1"/>
</dbReference>
<evidence type="ECO:0000256" key="3">
    <source>
        <dbReference type="ARBA" id="ARBA00022490"/>
    </source>
</evidence>
<comment type="catalytic activity">
    <reaction evidence="1 7">
        <text>beta-D-fructose 1,6-bisphosphate + H2O = beta-D-fructose 6-phosphate + phosphate</text>
        <dbReference type="Rhea" id="RHEA:11064"/>
        <dbReference type="ChEBI" id="CHEBI:15377"/>
        <dbReference type="ChEBI" id="CHEBI:32966"/>
        <dbReference type="ChEBI" id="CHEBI:43474"/>
        <dbReference type="ChEBI" id="CHEBI:57634"/>
        <dbReference type="EC" id="3.1.3.11"/>
    </reaction>
</comment>
<dbReference type="PANTHER" id="PTHR11556">
    <property type="entry name" value="FRUCTOSE-1,6-BISPHOSPHATASE-RELATED"/>
    <property type="match status" value="1"/>
</dbReference>
<evidence type="ECO:0000259" key="11">
    <source>
        <dbReference type="Pfam" id="PF18913"/>
    </source>
</evidence>
<dbReference type="GO" id="GO:0000287">
    <property type="term" value="F:magnesium ion binding"/>
    <property type="evidence" value="ECO:0007669"/>
    <property type="project" value="UniProtKB-UniRule"/>
</dbReference>
<dbReference type="PIRSF" id="PIRSF000904">
    <property type="entry name" value="FBPtase_SBPase"/>
    <property type="match status" value="1"/>
</dbReference>
<evidence type="ECO:0000256" key="1">
    <source>
        <dbReference type="ARBA" id="ARBA00001273"/>
    </source>
</evidence>
<evidence type="ECO:0000313" key="13">
    <source>
        <dbReference type="Proteomes" id="UP001597119"/>
    </source>
</evidence>
<evidence type="ECO:0000256" key="8">
    <source>
        <dbReference type="RuleBase" id="RU000508"/>
    </source>
</evidence>
<dbReference type="Pfam" id="PF00316">
    <property type="entry name" value="FBPase"/>
    <property type="match status" value="1"/>
</dbReference>
<keyword evidence="13" id="KW-1185">Reference proteome</keyword>
<dbReference type="Gene3D" id="3.30.540.10">
    <property type="entry name" value="Fructose-1,6-Bisphosphatase, subunit A, domain 1"/>
    <property type="match status" value="1"/>
</dbReference>
<comment type="caution">
    <text evidence="7">Lacks conserved residue(s) required for the propagation of feature annotation.</text>
</comment>
<name>A0ABD6CCG1_9EURY</name>
<dbReference type="PANTHER" id="PTHR11556:SF35">
    <property type="entry name" value="SEDOHEPTULOSE-1,7-BISPHOSPHATASE, CHLOROPLASTIC"/>
    <property type="match status" value="1"/>
</dbReference>
<dbReference type="Proteomes" id="UP001597119">
    <property type="component" value="Unassembled WGS sequence"/>
</dbReference>
<dbReference type="GO" id="GO:0006094">
    <property type="term" value="P:gluconeogenesis"/>
    <property type="evidence" value="ECO:0007669"/>
    <property type="project" value="UniProtKB-UniRule"/>
</dbReference>
<dbReference type="InterPro" id="IPR044015">
    <property type="entry name" value="FBPase_C_dom"/>
</dbReference>
<feature type="binding site" evidence="7">
    <location>
        <position position="249"/>
    </location>
    <ligand>
        <name>Mg(2+)</name>
        <dbReference type="ChEBI" id="CHEBI:18420"/>
        <label>2</label>
    </ligand>
</feature>
<feature type="binding site" evidence="7">
    <location>
        <begin position="89"/>
        <end position="92"/>
    </location>
    <ligand>
        <name>substrate</name>
    </ligand>
</feature>
<feature type="binding site" evidence="7">
    <location>
        <position position="86"/>
    </location>
    <ligand>
        <name>Mg(2+)</name>
        <dbReference type="ChEBI" id="CHEBI:18420"/>
        <label>1</label>
    </ligand>
</feature>
<protein>
    <recommendedName>
        <fullName evidence="7">Fructose-1,6-bisphosphatase class 1</fullName>
        <shortName evidence="7">FBPase class 1</shortName>
        <ecNumber evidence="7">3.1.3.11</ecNumber>
    </recommendedName>
    <alternativeName>
        <fullName evidence="7">D-fructose-1,6-bisphosphate 1-phosphohydrolase class 1</fullName>
    </alternativeName>
</protein>
<proteinExistence type="inferred from homology"/>
<feature type="binding site" evidence="7">
    <location>
        <position position="86"/>
    </location>
    <ligand>
        <name>Mg(2+)</name>
        <dbReference type="ChEBI" id="CHEBI:18420"/>
        <label>2</label>
    </ligand>
</feature>
<dbReference type="SUPFAM" id="SSF56655">
    <property type="entry name" value="Carbohydrate phosphatase"/>
    <property type="match status" value="1"/>
</dbReference>
<comment type="cofactor">
    <cofactor evidence="7">
        <name>Mg(2+)</name>
        <dbReference type="ChEBI" id="CHEBI:18420"/>
    </cofactor>
    <text evidence="7">Binds 2 magnesium ions per subunit.</text>
</comment>
<reference evidence="12 13" key="1">
    <citation type="journal article" date="2019" name="Int. J. Syst. Evol. Microbiol.">
        <title>The Global Catalogue of Microorganisms (GCM) 10K type strain sequencing project: providing services to taxonomists for standard genome sequencing and annotation.</title>
        <authorList>
            <consortium name="The Broad Institute Genomics Platform"/>
            <consortium name="The Broad Institute Genome Sequencing Center for Infectious Disease"/>
            <person name="Wu L."/>
            <person name="Ma J."/>
        </authorList>
    </citation>
    <scope>NUCLEOTIDE SEQUENCE [LARGE SCALE GENOMIC DNA]</scope>
    <source>
        <strain evidence="12 13">CGMCC 1.12125</strain>
    </source>
</reference>
<dbReference type="GO" id="GO:0042132">
    <property type="term" value="F:fructose 1,6-bisphosphate 1-phosphatase activity"/>
    <property type="evidence" value="ECO:0007669"/>
    <property type="project" value="UniProtKB-UniRule"/>
</dbReference>
<evidence type="ECO:0000313" key="12">
    <source>
        <dbReference type="EMBL" id="MFD1587519.1"/>
    </source>
</evidence>
<feature type="binding site" evidence="7">
    <location>
        <position position="67"/>
    </location>
    <ligand>
        <name>Mg(2+)</name>
        <dbReference type="ChEBI" id="CHEBI:18420"/>
        <label>1</label>
    </ligand>
</feature>
<dbReference type="Gene3D" id="3.40.190.80">
    <property type="match status" value="1"/>
</dbReference>
<dbReference type="InterPro" id="IPR000146">
    <property type="entry name" value="FBPase_class-1"/>
</dbReference>
<feature type="compositionally biased region" description="Basic and acidic residues" evidence="9">
    <location>
        <begin position="161"/>
        <end position="171"/>
    </location>
</feature>
<feature type="binding site" evidence="7">
    <location>
        <position position="213"/>
    </location>
    <ligand>
        <name>substrate</name>
    </ligand>
</feature>
<feature type="binding site" evidence="7">
    <location>
        <position position="88"/>
    </location>
    <ligand>
        <name>Mg(2+)</name>
        <dbReference type="ChEBI" id="CHEBI:18420"/>
        <label>1</label>
    </ligand>
</feature>
<feature type="region of interest" description="Disordered" evidence="9">
    <location>
        <begin position="151"/>
        <end position="171"/>
    </location>
</feature>
<evidence type="ECO:0000256" key="6">
    <source>
        <dbReference type="ARBA" id="ARBA00024331"/>
    </source>
</evidence>
<feature type="domain" description="Fructose-1-6-bisphosphatase class I N-terminal" evidence="10">
    <location>
        <begin position="22"/>
        <end position="148"/>
    </location>
</feature>
<keyword evidence="3 7" id="KW-0963">Cytoplasm</keyword>
<evidence type="ECO:0000256" key="7">
    <source>
        <dbReference type="HAMAP-Rule" id="MF_01855"/>
    </source>
</evidence>
<feature type="binding site" evidence="7">
    <location>
        <position position="243"/>
    </location>
    <ligand>
        <name>substrate</name>
    </ligand>
</feature>
<feature type="domain" description="Fructose-1-6-bisphosphatase class 1 C-terminal" evidence="11">
    <location>
        <begin position="179"/>
        <end position="300"/>
    </location>
</feature>
<evidence type="ECO:0000256" key="9">
    <source>
        <dbReference type="SAM" id="MobiDB-lite"/>
    </source>
</evidence>
<dbReference type="EC" id="3.1.3.11" evidence="7"/>
<evidence type="ECO:0000256" key="5">
    <source>
        <dbReference type="ARBA" id="ARBA00023277"/>
    </source>
</evidence>
<comment type="caution">
    <text evidence="12">The sequence shown here is derived from an EMBL/GenBank/DDBJ whole genome shotgun (WGS) entry which is preliminary data.</text>
</comment>
<comment type="subcellular location">
    <subcellularLocation>
        <location evidence="7">Cytoplasm</location>
    </subcellularLocation>
</comment>
<dbReference type="GO" id="GO:0005737">
    <property type="term" value="C:cytoplasm"/>
    <property type="evidence" value="ECO:0007669"/>
    <property type="project" value="UniProtKB-SubCell"/>
</dbReference>
<dbReference type="AlphaFoldDB" id="A0ABD6CCG1"/>
<evidence type="ECO:0000256" key="4">
    <source>
        <dbReference type="ARBA" id="ARBA00022801"/>
    </source>
</evidence>
<keyword evidence="7" id="KW-0460">Magnesium</keyword>